<evidence type="ECO:0000313" key="7">
    <source>
        <dbReference type="Proteomes" id="UP000597656"/>
    </source>
</evidence>
<dbReference type="Proteomes" id="UP000597656">
    <property type="component" value="Unassembled WGS sequence"/>
</dbReference>
<accession>A0ABQ2HWM4</accession>
<gene>
    <name evidence="6" type="ORF">GCM10011609_34100</name>
</gene>
<reference evidence="7" key="1">
    <citation type="journal article" date="2019" name="Int. J. Syst. Evol. Microbiol.">
        <title>The Global Catalogue of Microorganisms (GCM) 10K type strain sequencing project: providing services to taxonomists for standard genome sequencing and annotation.</title>
        <authorList>
            <consortium name="The Broad Institute Genomics Platform"/>
            <consortium name="The Broad Institute Genome Sequencing Center for Infectious Disease"/>
            <person name="Wu L."/>
            <person name="Ma J."/>
        </authorList>
    </citation>
    <scope>NUCLEOTIDE SEQUENCE [LARGE SCALE GENOMIC DNA]</scope>
    <source>
        <strain evidence="7">CGMCC 4.7319</strain>
    </source>
</reference>
<dbReference type="InterPro" id="IPR037402">
    <property type="entry name" value="YidZ_PBP2"/>
</dbReference>
<dbReference type="PRINTS" id="PR00039">
    <property type="entry name" value="HTHLYSR"/>
</dbReference>
<dbReference type="InterPro" id="IPR005119">
    <property type="entry name" value="LysR_subst-bd"/>
</dbReference>
<protein>
    <submittedName>
        <fullName evidence="6">LysR family transcriptional regulator</fullName>
    </submittedName>
</protein>
<keyword evidence="3" id="KW-0238">DNA-binding</keyword>
<dbReference type="InterPro" id="IPR036388">
    <property type="entry name" value="WH-like_DNA-bd_sf"/>
</dbReference>
<dbReference type="EMBL" id="BMNC01000004">
    <property type="protein sequence ID" value="GGM93859.1"/>
    <property type="molecule type" value="Genomic_DNA"/>
</dbReference>
<evidence type="ECO:0000259" key="5">
    <source>
        <dbReference type="PROSITE" id="PS50931"/>
    </source>
</evidence>
<dbReference type="Gene3D" id="3.40.190.10">
    <property type="entry name" value="Periplasmic binding protein-like II"/>
    <property type="match status" value="2"/>
</dbReference>
<dbReference type="PROSITE" id="PS50931">
    <property type="entry name" value="HTH_LYSR"/>
    <property type="match status" value="1"/>
</dbReference>
<dbReference type="Pfam" id="PF00126">
    <property type="entry name" value="HTH_1"/>
    <property type="match status" value="1"/>
</dbReference>
<dbReference type="InterPro" id="IPR036390">
    <property type="entry name" value="WH_DNA-bd_sf"/>
</dbReference>
<dbReference type="Pfam" id="PF03466">
    <property type="entry name" value="LysR_substrate"/>
    <property type="match status" value="1"/>
</dbReference>
<dbReference type="Gene3D" id="1.10.10.10">
    <property type="entry name" value="Winged helix-like DNA-binding domain superfamily/Winged helix DNA-binding domain"/>
    <property type="match status" value="1"/>
</dbReference>
<evidence type="ECO:0000256" key="2">
    <source>
        <dbReference type="ARBA" id="ARBA00023015"/>
    </source>
</evidence>
<feature type="domain" description="HTH lysR-type" evidence="5">
    <location>
        <begin position="18"/>
        <end position="75"/>
    </location>
</feature>
<keyword evidence="2" id="KW-0805">Transcription regulation</keyword>
<keyword evidence="4" id="KW-0804">Transcription</keyword>
<comment type="caution">
    <text evidence="6">The sequence shown here is derived from an EMBL/GenBank/DDBJ whole genome shotgun (WGS) entry which is preliminary data.</text>
</comment>
<evidence type="ECO:0000313" key="6">
    <source>
        <dbReference type="EMBL" id="GGM93859.1"/>
    </source>
</evidence>
<dbReference type="CDD" id="cd08417">
    <property type="entry name" value="PBP2_Nitroaromatics_like"/>
    <property type="match status" value="1"/>
</dbReference>
<dbReference type="InterPro" id="IPR000847">
    <property type="entry name" value="LysR_HTH_N"/>
</dbReference>
<name>A0ABQ2HWM4_9PSEU</name>
<dbReference type="PANTHER" id="PTHR30118:SF15">
    <property type="entry name" value="TRANSCRIPTIONAL REGULATORY PROTEIN"/>
    <property type="match status" value="1"/>
</dbReference>
<evidence type="ECO:0000256" key="3">
    <source>
        <dbReference type="ARBA" id="ARBA00023125"/>
    </source>
</evidence>
<dbReference type="InterPro" id="IPR050389">
    <property type="entry name" value="LysR-type_TF"/>
</dbReference>
<keyword evidence="7" id="KW-1185">Reference proteome</keyword>
<dbReference type="PANTHER" id="PTHR30118">
    <property type="entry name" value="HTH-TYPE TRANSCRIPTIONAL REGULATOR LEUO-RELATED"/>
    <property type="match status" value="1"/>
</dbReference>
<dbReference type="SUPFAM" id="SSF53850">
    <property type="entry name" value="Periplasmic binding protein-like II"/>
    <property type="match status" value="1"/>
</dbReference>
<proteinExistence type="inferred from homology"/>
<comment type="similarity">
    <text evidence="1">Belongs to the LysR transcriptional regulatory family.</text>
</comment>
<evidence type="ECO:0000256" key="4">
    <source>
        <dbReference type="ARBA" id="ARBA00023163"/>
    </source>
</evidence>
<evidence type="ECO:0000256" key="1">
    <source>
        <dbReference type="ARBA" id="ARBA00009437"/>
    </source>
</evidence>
<dbReference type="SUPFAM" id="SSF46785">
    <property type="entry name" value="Winged helix' DNA-binding domain"/>
    <property type="match status" value="1"/>
</dbReference>
<sequence>MNGIDEIDTVGGMNLARLDLNLLVALDALLRERSVTRAAEQMGLGQPAVSAQLGRLRRHFHDELLTRAGNQYRLTPLALQLKDRVRVALAGAERVFAAEPDFDPALSTREFSLLMADYGIAVLGPGIVALLAEEAPRTRLRFPANTPKMVDAAAQVLINIDLLVIPHGFVEDLSHHDLYRDEWVCLVSAGNTEVGDSLTVGQLETMPWVVTYHGPTASTPAARQMRMLGIEPHIQVVTETFLTVPALVAGSNRVALLQRRLADRIPDDLGVRALPCPFEAGPLVEAMWWHPMYDDDPEHRYLRDLVIRAVRIDAADTALRQI</sequence>
<organism evidence="6 7">
    <name type="scientific">Lentzea pudingi</name>
    <dbReference type="NCBI Taxonomy" id="1789439"/>
    <lineage>
        <taxon>Bacteria</taxon>
        <taxon>Bacillati</taxon>
        <taxon>Actinomycetota</taxon>
        <taxon>Actinomycetes</taxon>
        <taxon>Pseudonocardiales</taxon>
        <taxon>Pseudonocardiaceae</taxon>
        <taxon>Lentzea</taxon>
    </lineage>
</organism>